<dbReference type="SUPFAM" id="SSF49599">
    <property type="entry name" value="TRAF domain-like"/>
    <property type="match status" value="1"/>
</dbReference>
<organism evidence="5">
    <name type="scientific">Triticum aestivum</name>
    <name type="common">Wheat</name>
    <dbReference type="NCBI Taxonomy" id="4565"/>
    <lineage>
        <taxon>Eukaryota</taxon>
        <taxon>Viridiplantae</taxon>
        <taxon>Streptophyta</taxon>
        <taxon>Embryophyta</taxon>
        <taxon>Tracheophyta</taxon>
        <taxon>Spermatophyta</taxon>
        <taxon>Magnoliopsida</taxon>
        <taxon>Liliopsida</taxon>
        <taxon>Poales</taxon>
        <taxon>Poaceae</taxon>
        <taxon>BOP clade</taxon>
        <taxon>Pooideae</taxon>
        <taxon>Triticodae</taxon>
        <taxon>Triticeae</taxon>
        <taxon>Triticinae</taxon>
        <taxon>Triticum</taxon>
    </lineage>
</organism>
<dbReference type="SUPFAM" id="SSF54695">
    <property type="entry name" value="POZ domain"/>
    <property type="match status" value="1"/>
</dbReference>
<dbReference type="EnsemblPlants" id="TraesCS2D02G597100.1">
    <property type="protein sequence ID" value="TraesCS2D02G597100.1"/>
    <property type="gene ID" value="TraesCS2D02G597100"/>
</dbReference>
<comment type="similarity">
    <text evidence="2">Belongs to the Tdpoz family.</text>
</comment>
<dbReference type="Gramene" id="TraesCS2D03G1276200.1">
    <property type="protein sequence ID" value="TraesCS2D03G1276200.1.CDS"/>
    <property type="gene ID" value="TraesCS2D03G1276200"/>
</dbReference>
<evidence type="ECO:0000313" key="5">
    <source>
        <dbReference type="EnsemblPlants" id="TraesCS2D02G597100.1"/>
    </source>
</evidence>
<protein>
    <recommendedName>
        <fullName evidence="7">BTB domain-containing protein</fullName>
    </recommendedName>
</protein>
<dbReference type="Gene3D" id="2.60.210.10">
    <property type="entry name" value="Apoptosis, Tumor Necrosis Factor Receptor Associated Protein 2, Chain A"/>
    <property type="match status" value="1"/>
</dbReference>
<dbReference type="OrthoDB" id="880673at2759"/>
<dbReference type="STRING" id="4565.A0A3B6DPZ1"/>
<accession>A0A3B6DPZ1</accession>
<evidence type="ECO:0000256" key="2">
    <source>
        <dbReference type="ARBA" id="ARBA00010846"/>
    </source>
</evidence>
<dbReference type="SMR" id="A0A3B6DPZ1"/>
<feature type="domain" description="MATH" evidence="4">
    <location>
        <begin position="17"/>
        <end position="139"/>
    </location>
</feature>
<dbReference type="Pfam" id="PF24570">
    <property type="entry name" value="BACK_BPM_SPOP"/>
    <property type="match status" value="1"/>
</dbReference>
<feature type="domain" description="BTB" evidence="3">
    <location>
        <begin position="177"/>
        <end position="243"/>
    </location>
</feature>
<reference evidence="5" key="2">
    <citation type="submission" date="2018-10" db="UniProtKB">
        <authorList>
            <consortium name="EnsemblPlants"/>
        </authorList>
    </citation>
    <scope>IDENTIFICATION</scope>
</reference>
<dbReference type="InterPro" id="IPR002083">
    <property type="entry name" value="MATH/TRAF_dom"/>
</dbReference>
<evidence type="ECO:0000259" key="3">
    <source>
        <dbReference type="PROSITE" id="PS50097"/>
    </source>
</evidence>
<dbReference type="CDD" id="cd00121">
    <property type="entry name" value="MATH"/>
    <property type="match status" value="1"/>
</dbReference>
<name>A0A3B6DPZ1_WHEAT</name>
<dbReference type="InterPro" id="IPR000210">
    <property type="entry name" value="BTB/POZ_dom"/>
</dbReference>
<dbReference type="PANTHER" id="PTHR26379:SF524">
    <property type="entry name" value="MATH DOMAIN-CONTAINING PROTEIN"/>
    <property type="match status" value="1"/>
</dbReference>
<dbReference type="AlphaFoldDB" id="A0A3B6DPZ1"/>
<evidence type="ECO:0000256" key="1">
    <source>
        <dbReference type="ARBA" id="ARBA00004906"/>
    </source>
</evidence>
<sequence length="345" mass="38300">MADQCKLSAAAVAESEGRSYVLKLYGYSSAKRLLKCGECVTSPPFGAGGHNWVVRFYPKGDLAEDGDYYMVVHLVLDSDSMNVKVKIRSFIVVNDLEPFNLNIYDHIFPLKGSSILGLFERAAVEMYVIDDCFNVVFDITVIKNTLVEKTMGHQFVVVPPSNLHRHISDLLESMDGADVTFHVGGQKFMAHSSVLAARSVFKAELLGSMKEKVGSPIEIHEMEAVVFKSLLYFIYTDSLPTLEMTSNQTDRYNVERLKLICEHKLCNHIDVNMVATSLALAEQHSCSGLKEACLQFLASPTNLEAMMASDGYQHLKTSCPSVLKELVARLLPDTMKAAKDIIMTI</sequence>
<dbReference type="InterPro" id="IPR056423">
    <property type="entry name" value="BACK_BPM_SPOP"/>
</dbReference>
<dbReference type="InterPro" id="IPR008974">
    <property type="entry name" value="TRAF-like"/>
</dbReference>
<comment type="pathway">
    <text evidence="1">Protein modification; protein ubiquitination.</text>
</comment>
<dbReference type="Pfam" id="PF22486">
    <property type="entry name" value="MATH_2"/>
    <property type="match status" value="1"/>
</dbReference>
<dbReference type="Gene3D" id="3.30.710.10">
    <property type="entry name" value="Potassium Channel Kv1.1, Chain A"/>
    <property type="match status" value="1"/>
</dbReference>
<dbReference type="Proteomes" id="UP000019116">
    <property type="component" value="Chromosome 2D"/>
</dbReference>
<dbReference type="Gene3D" id="1.25.40.420">
    <property type="match status" value="1"/>
</dbReference>
<dbReference type="OMA" id="PIEIHEM"/>
<dbReference type="PROSITE" id="PS50097">
    <property type="entry name" value="BTB"/>
    <property type="match status" value="1"/>
</dbReference>
<reference evidence="5" key="1">
    <citation type="submission" date="2018-08" db="EMBL/GenBank/DDBJ databases">
        <authorList>
            <person name="Rossello M."/>
        </authorList>
    </citation>
    <scope>NUCLEOTIDE SEQUENCE [LARGE SCALE GENOMIC DNA]</scope>
    <source>
        <strain evidence="5">cv. Chinese Spring</strain>
    </source>
</reference>
<evidence type="ECO:0008006" key="7">
    <source>
        <dbReference type="Google" id="ProtNLM"/>
    </source>
</evidence>
<evidence type="ECO:0000259" key="4">
    <source>
        <dbReference type="PROSITE" id="PS50144"/>
    </source>
</evidence>
<dbReference type="Pfam" id="PF00651">
    <property type="entry name" value="BTB"/>
    <property type="match status" value="1"/>
</dbReference>
<dbReference type="GO" id="GO:0016567">
    <property type="term" value="P:protein ubiquitination"/>
    <property type="evidence" value="ECO:0007669"/>
    <property type="project" value="InterPro"/>
</dbReference>
<evidence type="ECO:0000313" key="6">
    <source>
        <dbReference type="Proteomes" id="UP000019116"/>
    </source>
</evidence>
<dbReference type="PROSITE" id="PS50144">
    <property type="entry name" value="MATH"/>
    <property type="match status" value="1"/>
</dbReference>
<keyword evidence="6" id="KW-1185">Reference proteome</keyword>
<dbReference type="PANTHER" id="PTHR26379">
    <property type="entry name" value="BTB/POZ AND MATH DOMAIN-CONTAINING PROTEIN 1"/>
    <property type="match status" value="1"/>
</dbReference>
<dbReference type="InterPro" id="IPR045005">
    <property type="entry name" value="BPM1-6"/>
</dbReference>
<dbReference type="Gramene" id="TraesCS2D02G597100.1">
    <property type="protein sequence ID" value="TraesCS2D02G597100.1"/>
    <property type="gene ID" value="TraesCS2D02G597100"/>
</dbReference>
<proteinExistence type="inferred from homology"/>
<dbReference type="SMART" id="SM00225">
    <property type="entry name" value="BTB"/>
    <property type="match status" value="1"/>
</dbReference>
<dbReference type="InterPro" id="IPR011333">
    <property type="entry name" value="SKP1/BTB/POZ_sf"/>
</dbReference>